<comment type="catalytic activity">
    <reaction evidence="11 13">
        <text>L-aspartate + ATP = 4-phospho-L-aspartate + ADP</text>
        <dbReference type="Rhea" id="RHEA:23776"/>
        <dbReference type="ChEBI" id="CHEBI:29991"/>
        <dbReference type="ChEBI" id="CHEBI:30616"/>
        <dbReference type="ChEBI" id="CHEBI:57535"/>
        <dbReference type="ChEBI" id="CHEBI:456216"/>
        <dbReference type="EC" id="2.7.2.4"/>
    </reaction>
</comment>
<dbReference type="SUPFAM" id="SSF53633">
    <property type="entry name" value="Carbamate kinase-like"/>
    <property type="match status" value="1"/>
</dbReference>
<evidence type="ECO:0000256" key="13">
    <source>
        <dbReference type="RuleBase" id="RU003448"/>
    </source>
</evidence>
<feature type="domain" description="ACT" evidence="15">
    <location>
        <begin position="274"/>
        <end position="358"/>
    </location>
</feature>
<dbReference type="InterPro" id="IPR018042">
    <property type="entry name" value="Aspartate_kinase_CS"/>
</dbReference>
<comment type="caution">
    <text evidence="16">The sequence shown here is derived from an EMBL/GenBank/DDBJ whole genome shotgun (WGS) entry which is preliminary data.</text>
</comment>
<evidence type="ECO:0000256" key="7">
    <source>
        <dbReference type="ARBA" id="ARBA00022741"/>
    </source>
</evidence>
<dbReference type="UniPathway" id="UPA00050">
    <property type="reaction ID" value="UER00461"/>
</dbReference>
<dbReference type="Gene3D" id="3.40.1160.10">
    <property type="entry name" value="Acetylglutamate kinase-like"/>
    <property type="match status" value="1"/>
</dbReference>
<feature type="binding site" evidence="12">
    <location>
        <position position="184"/>
    </location>
    <ligand>
        <name>ATP</name>
        <dbReference type="ChEBI" id="CHEBI:30616"/>
    </ligand>
</feature>
<dbReference type="PANTHER" id="PTHR21499">
    <property type="entry name" value="ASPARTATE KINASE"/>
    <property type="match status" value="1"/>
</dbReference>
<feature type="binding site" evidence="12">
    <location>
        <position position="74"/>
    </location>
    <ligand>
        <name>substrate</name>
    </ligand>
</feature>
<dbReference type="PANTHER" id="PTHR21499:SF3">
    <property type="entry name" value="ASPARTOKINASE"/>
    <property type="match status" value="1"/>
</dbReference>
<name>V8QMG8_9BURK</name>
<comment type="pathway">
    <text evidence="2 14">Amino-acid biosynthesis; L-methionine biosynthesis via de novo pathway; L-homoserine from L-aspartate: step 1/3.</text>
</comment>
<dbReference type="Pfam" id="PF00696">
    <property type="entry name" value="AA_kinase"/>
    <property type="match status" value="1"/>
</dbReference>
<dbReference type="InterPro" id="IPR001057">
    <property type="entry name" value="Glu/AcGlu_kinase"/>
</dbReference>
<dbReference type="NCBIfam" id="TIGR00657">
    <property type="entry name" value="asp_kinases"/>
    <property type="match status" value="1"/>
</dbReference>
<dbReference type="PROSITE" id="PS51671">
    <property type="entry name" value="ACT"/>
    <property type="match status" value="1"/>
</dbReference>
<feature type="binding site" evidence="12">
    <location>
        <begin position="209"/>
        <end position="210"/>
    </location>
    <ligand>
        <name>ATP</name>
        <dbReference type="ChEBI" id="CHEBI:30616"/>
    </ligand>
</feature>
<keyword evidence="17" id="KW-1185">Reference proteome</keyword>
<dbReference type="Gene3D" id="3.30.2130.10">
    <property type="entry name" value="VC0802-like"/>
    <property type="match status" value="1"/>
</dbReference>
<evidence type="ECO:0000256" key="10">
    <source>
        <dbReference type="ARBA" id="ARBA00023154"/>
    </source>
</evidence>
<dbReference type="FunFam" id="3.40.1160.10:FF:000002">
    <property type="entry name" value="Aspartokinase"/>
    <property type="match status" value="1"/>
</dbReference>
<dbReference type="InterPro" id="IPR002912">
    <property type="entry name" value="ACT_dom"/>
</dbReference>
<dbReference type="FunFam" id="3.30.2130.10:FF:000002">
    <property type="entry name" value="Aspartokinase"/>
    <property type="match status" value="1"/>
</dbReference>
<evidence type="ECO:0000259" key="15">
    <source>
        <dbReference type="PROSITE" id="PS51671"/>
    </source>
</evidence>
<keyword evidence="9 12" id="KW-0067">ATP-binding</keyword>
<dbReference type="CDD" id="cd04261">
    <property type="entry name" value="AAK_AKii-LysC-BS"/>
    <property type="match status" value="1"/>
</dbReference>
<dbReference type="AlphaFoldDB" id="V8QMG8"/>
<dbReference type="InterPro" id="IPR001341">
    <property type="entry name" value="Asp_kinase"/>
</dbReference>
<keyword evidence="7 12" id="KW-0547">Nucleotide-binding</keyword>
<feature type="binding site" evidence="12">
    <location>
        <begin position="7"/>
        <end position="10"/>
    </location>
    <ligand>
        <name>ATP</name>
        <dbReference type="ChEBI" id="CHEBI:30616"/>
    </ligand>
</feature>
<evidence type="ECO:0000256" key="3">
    <source>
        <dbReference type="ARBA" id="ARBA00005139"/>
    </source>
</evidence>
<dbReference type="eggNOG" id="COG0527">
    <property type="taxonomic scope" value="Bacteria"/>
</dbReference>
<gene>
    <name evidence="16" type="ORF">W822_22415</name>
</gene>
<evidence type="ECO:0000256" key="2">
    <source>
        <dbReference type="ARBA" id="ARBA00004986"/>
    </source>
</evidence>
<dbReference type="GO" id="GO:0004072">
    <property type="term" value="F:aspartate kinase activity"/>
    <property type="evidence" value="ECO:0007669"/>
    <property type="project" value="UniProtKB-EC"/>
</dbReference>
<dbReference type="HOGENOM" id="CLU_009116_3_2_4"/>
<dbReference type="STRING" id="1424334.W822_22415"/>
<keyword evidence="6 13" id="KW-0808">Transferase</keyword>
<sequence length="420" mass="45069">MSLIVHKYGGTSMGSVERIKNVAKRVAKWHNAGHQVVVVPSAMSGETNRLLGLAKDISELPDGRELDMLAATGEQASSALLALALQAEGIKARSYTGWQVPVQTDSSFTKARIKSIDDKRIKNDLNDGRVVVVTGFQGIDPEGHITTLGRGGSDTSAVAIAAAIGADECLIYTDVDGVYTTDPRVVPEARRLAVISFEEMLEMASLGSKVLQIRSVEFAGKYKVPLRVLSSLTDPSIPLQQEQKSGTLITFEEDSKMESAVISGIAFSRDEAKLTLLGVPDKPGVAYAILGPVAKANIDVDMIIQNQSVDGTTDFSFTVNRNEFKRATDLLTDTILPAVGAREVLTDDKVCKVSIVGIGMRSHAGVASQMFSTLAKEGVNIQMISTSEIKTSVLIEDKYMELAVRALHKAFGLDQEADQA</sequence>
<dbReference type="CDD" id="cd04913">
    <property type="entry name" value="ACT_AKii-LysC-BS-like_1"/>
    <property type="match status" value="1"/>
</dbReference>
<dbReference type="GO" id="GO:0009088">
    <property type="term" value="P:threonine biosynthetic process"/>
    <property type="evidence" value="ECO:0007669"/>
    <property type="project" value="UniProtKB-UniPathway"/>
</dbReference>
<comment type="pathway">
    <text evidence="1 14">Amino-acid biosynthesis; L-lysine biosynthesis via DAP pathway; (S)-tetrahydrodipicolinate from L-aspartate: step 1/4.</text>
</comment>
<comment type="similarity">
    <text evidence="4 13">Belongs to the aspartokinase family.</text>
</comment>
<organism evidence="16 17">
    <name type="scientific">Advenella kashmirensis W13003</name>
    <dbReference type="NCBI Taxonomy" id="1424334"/>
    <lineage>
        <taxon>Bacteria</taxon>
        <taxon>Pseudomonadati</taxon>
        <taxon>Pseudomonadota</taxon>
        <taxon>Betaproteobacteria</taxon>
        <taxon>Burkholderiales</taxon>
        <taxon>Alcaligenaceae</taxon>
    </lineage>
</organism>
<dbReference type="InterPro" id="IPR054352">
    <property type="entry name" value="ACT_Aspartokinase"/>
</dbReference>
<dbReference type="EMBL" id="AYXT01000014">
    <property type="protein sequence ID" value="ETF00505.1"/>
    <property type="molecule type" value="Genomic_DNA"/>
</dbReference>
<feature type="binding site" evidence="12">
    <location>
        <position position="47"/>
    </location>
    <ligand>
        <name>substrate</name>
    </ligand>
</feature>
<accession>V8QMG8</accession>
<protein>
    <recommendedName>
        <fullName evidence="13">Aspartokinase</fullName>
        <ecNumber evidence="13">2.7.2.4</ecNumber>
    </recommendedName>
</protein>
<reference evidence="16 17" key="1">
    <citation type="journal article" date="2014" name="Genome Announc.">
        <title>Draft Genome Sequence of Advenella kashmirensis Strain W13003, a Polycyclic Aromatic Hydrocarbon-Degrading Bacterium.</title>
        <authorList>
            <person name="Wang X."/>
            <person name="Jin D."/>
            <person name="Zhou L."/>
            <person name="Wu L."/>
            <person name="An W."/>
            <person name="Zhao L."/>
        </authorList>
    </citation>
    <scope>NUCLEOTIDE SEQUENCE [LARGE SCALE GENOMIC DNA]</scope>
    <source>
        <strain evidence="16 17">W13003</strain>
    </source>
</reference>
<evidence type="ECO:0000313" key="16">
    <source>
        <dbReference type="EMBL" id="ETF00505.1"/>
    </source>
</evidence>
<dbReference type="InterPro" id="IPR041740">
    <property type="entry name" value="AKii-LysC-BS"/>
</dbReference>
<evidence type="ECO:0000256" key="6">
    <source>
        <dbReference type="ARBA" id="ARBA00022679"/>
    </source>
</evidence>
<dbReference type="InterPro" id="IPR005260">
    <property type="entry name" value="Asp_kin_monofn"/>
</dbReference>
<dbReference type="InterPro" id="IPR045865">
    <property type="entry name" value="ACT-like_dom_sf"/>
</dbReference>
<evidence type="ECO:0000256" key="4">
    <source>
        <dbReference type="ARBA" id="ARBA00010122"/>
    </source>
</evidence>
<evidence type="ECO:0000256" key="8">
    <source>
        <dbReference type="ARBA" id="ARBA00022777"/>
    </source>
</evidence>
<dbReference type="GO" id="GO:0005829">
    <property type="term" value="C:cytosol"/>
    <property type="evidence" value="ECO:0007669"/>
    <property type="project" value="TreeGrafter"/>
</dbReference>
<dbReference type="CDD" id="cd04923">
    <property type="entry name" value="ACT_AK-LysC-DapG-like_2"/>
    <property type="match status" value="1"/>
</dbReference>
<dbReference type="OrthoDB" id="9799110at2"/>
<dbReference type="EC" id="2.7.2.4" evidence="13"/>
<dbReference type="PROSITE" id="PS00324">
    <property type="entry name" value="ASPARTOKINASE"/>
    <property type="match status" value="1"/>
</dbReference>
<evidence type="ECO:0000256" key="5">
    <source>
        <dbReference type="ARBA" id="ARBA00022605"/>
    </source>
</evidence>
<keyword evidence="5 14" id="KW-0028">Amino-acid biosynthesis</keyword>
<dbReference type="PATRIC" id="fig|1424334.3.peg.4496"/>
<feature type="binding site" evidence="12">
    <location>
        <position position="179"/>
    </location>
    <ligand>
        <name>ATP</name>
        <dbReference type="ChEBI" id="CHEBI:30616"/>
    </ligand>
</feature>
<evidence type="ECO:0000256" key="9">
    <source>
        <dbReference type="ARBA" id="ARBA00022840"/>
    </source>
</evidence>
<dbReference type="NCBIfam" id="TIGR00656">
    <property type="entry name" value="asp_kin_monofn"/>
    <property type="match status" value="1"/>
</dbReference>
<evidence type="ECO:0000313" key="17">
    <source>
        <dbReference type="Proteomes" id="UP000018733"/>
    </source>
</evidence>
<dbReference type="RefSeq" id="WP_024007389.1">
    <property type="nucleotide sequence ID" value="NZ_KI650983.1"/>
</dbReference>
<dbReference type="GO" id="GO:0009089">
    <property type="term" value="P:lysine biosynthetic process via diaminopimelate"/>
    <property type="evidence" value="ECO:0007669"/>
    <property type="project" value="UniProtKB-UniPathway"/>
</dbReference>
<evidence type="ECO:0000256" key="14">
    <source>
        <dbReference type="RuleBase" id="RU004249"/>
    </source>
</evidence>
<dbReference type="UniPathway" id="UPA00034">
    <property type="reaction ID" value="UER00015"/>
</dbReference>
<evidence type="ECO:0000256" key="12">
    <source>
        <dbReference type="PIRSR" id="PIRSR000726-1"/>
    </source>
</evidence>
<dbReference type="GO" id="GO:0005524">
    <property type="term" value="F:ATP binding"/>
    <property type="evidence" value="ECO:0007669"/>
    <property type="project" value="UniProtKB-KW"/>
</dbReference>
<comment type="pathway">
    <text evidence="3 14">Amino-acid biosynthesis; L-threonine biosynthesis; L-threonine from L-aspartate: step 1/5.</text>
</comment>
<dbReference type="PIRSF" id="PIRSF000726">
    <property type="entry name" value="Asp_kin"/>
    <property type="match status" value="1"/>
</dbReference>
<dbReference type="Pfam" id="PF22468">
    <property type="entry name" value="ACT_9"/>
    <property type="match status" value="1"/>
</dbReference>
<dbReference type="InterPro" id="IPR036393">
    <property type="entry name" value="AceGlu_kinase-like_sf"/>
</dbReference>
<dbReference type="Pfam" id="PF01842">
    <property type="entry name" value="ACT"/>
    <property type="match status" value="1"/>
</dbReference>
<dbReference type="UniPathway" id="UPA00051">
    <property type="reaction ID" value="UER00462"/>
</dbReference>
<dbReference type="Proteomes" id="UP000018733">
    <property type="component" value="Unassembled WGS sequence"/>
</dbReference>
<keyword evidence="8 13" id="KW-0418">Kinase</keyword>
<keyword evidence="10" id="KW-0457">Lysine biosynthesis</keyword>
<dbReference type="InterPro" id="IPR001048">
    <property type="entry name" value="Asp/Glu/Uridylate_kinase"/>
</dbReference>
<dbReference type="PRINTS" id="PR00474">
    <property type="entry name" value="GLU5KINASE"/>
</dbReference>
<dbReference type="GO" id="GO:0009090">
    <property type="term" value="P:homoserine biosynthetic process"/>
    <property type="evidence" value="ECO:0007669"/>
    <property type="project" value="TreeGrafter"/>
</dbReference>
<proteinExistence type="inferred from homology"/>
<feature type="binding site" evidence="12">
    <location>
        <begin position="173"/>
        <end position="174"/>
    </location>
    <ligand>
        <name>ATP</name>
        <dbReference type="ChEBI" id="CHEBI:30616"/>
    </ligand>
</feature>
<evidence type="ECO:0000256" key="11">
    <source>
        <dbReference type="ARBA" id="ARBA00047872"/>
    </source>
</evidence>
<dbReference type="NCBIfam" id="NF005155">
    <property type="entry name" value="PRK06635.1-4"/>
    <property type="match status" value="1"/>
</dbReference>
<dbReference type="SUPFAM" id="SSF55021">
    <property type="entry name" value="ACT-like"/>
    <property type="match status" value="2"/>
</dbReference>
<evidence type="ECO:0000256" key="1">
    <source>
        <dbReference type="ARBA" id="ARBA00004766"/>
    </source>
</evidence>
<dbReference type="NCBIfam" id="NF005154">
    <property type="entry name" value="PRK06635.1-2"/>
    <property type="match status" value="1"/>
</dbReference>